<organism evidence="1 2">
    <name type="scientific">Caenorhabditis tropicalis</name>
    <dbReference type="NCBI Taxonomy" id="1561998"/>
    <lineage>
        <taxon>Eukaryota</taxon>
        <taxon>Metazoa</taxon>
        <taxon>Ecdysozoa</taxon>
        <taxon>Nematoda</taxon>
        <taxon>Chromadorea</taxon>
        <taxon>Rhabditida</taxon>
        <taxon>Rhabditina</taxon>
        <taxon>Rhabditomorpha</taxon>
        <taxon>Rhabditoidea</taxon>
        <taxon>Rhabditidae</taxon>
        <taxon>Peloderinae</taxon>
        <taxon>Caenorhabditis</taxon>
    </lineage>
</organism>
<dbReference type="Proteomes" id="UP000095282">
    <property type="component" value="Unplaced"/>
</dbReference>
<dbReference type="AlphaFoldDB" id="A0A1I7U4Q8"/>
<proteinExistence type="predicted"/>
<accession>A0A1I7U4Q8</accession>
<reference evidence="2" key="1">
    <citation type="submission" date="2016-11" db="UniProtKB">
        <authorList>
            <consortium name="WormBaseParasite"/>
        </authorList>
    </citation>
    <scope>IDENTIFICATION</scope>
</reference>
<sequence length="374" mass="42038">MKPFEVGKLIFMKPNPGTNMGTISVNTTSLKVSVDNHGGHDTINYIAQGSCSDDVQTLTIHMTRQSERYAQNMKYVVRCQPKDQSNRALGPLQWISGINCTNPRVSDVNDKICVSISSEKQLGPFKFPSGSHEIMMCLVESSGQPKEELLGNSTSYRVLGQEEVLRQNNLSLIRVDFETLKPGIINGLNQLTRRRDGTTFNTNSTITVVPGFFDYWKSSKWSSILEQQVSVNPYSLFNVFIYYPESGRMDPVEYTKTFGQFKLERKRNEDCELVLVIQVNKGQAAWVHGQSTQTGGIYEGWTGQLNRSFFRIPFSSIQKQLDFEQFKFVIAATYNYTIDISAVNEFPSGSSPMVVIADGTTAEPSYETTGYYVS</sequence>
<protein>
    <submittedName>
        <fullName evidence="2">Fibrocystin-L</fullName>
    </submittedName>
</protein>
<dbReference type="WBParaSite" id="Csp11.Scaffold629.g14827.t1">
    <property type="protein sequence ID" value="Csp11.Scaffold629.g14827.t1"/>
    <property type="gene ID" value="Csp11.Scaffold629.g14827"/>
</dbReference>
<name>A0A1I7U4Q8_9PELO</name>
<keyword evidence="1" id="KW-1185">Reference proteome</keyword>
<dbReference type="eggNOG" id="ENOG502TJ9S">
    <property type="taxonomic scope" value="Eukaryota"/>
</dbReference>
<evidence type="ECO:0000313" key="2">
    <source>
        <dbReference type="WBParaSite" id="Csp11.Scaffold629.g14827.t1"/>
    </source>
</evidence>
<evidence type="ECO:0000313" key="1">
    <source>
        <dbReference type="Proteomes" id="UP000095282"/>
    </source>
</evidence>